<name>A0AAD7QNW8_9ASCO</name>
<sequence length="162" mass="18649">MAKLRGHYSSKSKTTVLWAHATTCFHLGNRRNLSSGQRELFEPQLSTKAQDELKWIVNDLVRLRTLIRVLNAEACAKYTQIPMSVVEVVSFKSFVNGINPKYVLPFRKTVTRRIISTYSLRLQDMKSQLDSLDCKVSLTYDVWTSKPNLPYASFTIHYIDSD</sequence>
<comment type="subcellular location">
    <subcellularLocation>
        <location evidence="1">Nucleus</location>
    </subcellularLocation>
</comment>
<keyword evidence="3" id="KW-0863">Zinc-finger</keyword>
<dbReference type="RefSeq" id="XP_056042151.1">
    <property type="nucleotide sequence ID" value="XM_056184504.1"/>
</dbReference>
<evidence type="ECO:0000313" key="6">
    <source>
        <dbReference type="EMBL" id="KAJ8098701.1"/>
    </source>
</evidence>
<evidence type="ECO:0000313" key="7">
    <source>
        <dbReference type="Proteomes" id="UP001217417"/>
    </source>
</evidence>
<evidence type="ECO:0000256" key="5">
    <source>
        <dbReference type="ARBA" id="ARBA00023242"/>
    </source>
</evidence>
<dbReference type="InterPro" id="IPR052035">
    <property type="entry name" value="ZnF_BED_domain_contain"/>
</dbReference>
<gene>
    <name evidence="6" type="ORF">POJ06DRAFT_140248</name>
</gene>
<dbReference type="GeneID" id="80879670"/>
<protein>
    <submittedName>
        <fullName evidence="6">Uncharacterized protein</fullName>
    </submittedName>
</protein>
<keyword evidence="5" id="KW-0539">Nucleus</keyword>
<dbReference type="GO" id="GO:0008270">
    <property type="term" value="F:zinc ion binding"/>
    <property type="evidence" value="ECO:0007669"/>
    <property type="project" value="UniProtKB-KW"/>
</dbReference>
<reference evidence="6" key="1">
    <citation type="submission" date="2023-03" db="EMBL/GenBank/DDBJ databases">
        <title>Near-Complete genome sequence of Lipomyces tetrasporous NRRL Y-64009, an oleaginous yeast capable of growing on lignocellulosic hydrolysates.</title>
        <authorList>
            <consortium name="Lawrence Berkeley National Laboratory"/>
            <person name="Jagtap S.S."/>
            <person name="Liu J.-J."/>
            <person name="Walukiewicz H.E."/>
            <person name="Pangilinan J."/>
            <person name="Lipzen A."/>
            <person name="Ahrendt S."/>
            <person name="Koriabine M."/>
            <person name="Cobaugh K."/>
            <person name="Salamov A."/>
            <person name="Yoshinaga Y."/>
            <person name="Ng V."/>
            <person name="Daum C."/>
            <person name="Grigoriev I.V."/>
            <person name="Slininger P.J."/>
            <person name="Dien B.S."/>
            <person name="Jin Y.-S."/>
            <person name="Rao C.V."/>
        </authorList>
    </citation>
    <scope>NUCLEOTIDE SEQUENCE</scope>
    <source>
        <strain evidence="6">NRRL Y-64009</strain>
    </source>
</reference>
<dbReference type="AlphaFoldDB" id="A0AAD7QNW8"/>
<keyword evidence="4" id="KW-0862">Zinc</keyword>
<keyword evidence="2" id="KW-0479">Metal-binding</keyword>
<dbReference type="Proteomes" id="UP001217417">
    <property type="component" value="Unassembled WGS sequence"/>
</dbReference>
<evidence type="ECO:0000256" key="1">
    <source>
        <dbReference type="ARBA" id="ARBA00004123"/>
    </source>
</evidence>
<evidence type="ECO:0000256" key="4">
    <source>
        <dbReference type="ARBA" id="ARBA00022833"/>
    </source>
</evidence>
<comment type="caution">
    <text evidence="6">The sequence shown here is derived from an EMBL/GenBank/DDBJ whole genome shotgun (WGS) entry which is preliminary data.</text>
</comment>
<accession>A0AAD7QNW8</accession>
<evidence type="ECO:0000256" key="3">
    <source>
        <dbReference type="ARBA" id="ARBA00022771"/>
    </source>
</evidence>
<dbReference type="GO" id="GO:0005634">
    <property type="term" value="C:nucleus"/>
    <property type="evidence" value="ECO:0007669"/>
    <property type="project" value="UniProtKB-SubCell"/>
</dbReference>
<proteinExistence type="predicted"/>
<dbReference type="PANTHER" id="PTHR46481:SF10">
    <property type="entry name" value="ZINC FINGER BED DOMAIN-CONTAINING PROTEIN 39"/>
    <property type="match status" value="1"/>
</dbReference>
<evidence type="ECO:0000256" key="2">
    <source>
        <dbReference type="ARBA" id="ARBA00022723"/>
    </source>
</evidence>
<keyword evidence="7" id="KW-1185">Reference proteome</keyword>
<dbReference type="EMBL" id="JARPMG010000008">
    <property type="protein sequence ID" value="KAJ8098701.1"/>
    <property type="molecule type" value="Genomic_DNA"/>
</dbReference>
<dbReference type="PANTHER" id="PTHR46481">
    <property type="entry name" value="ZINC FINGER BED DOMAIN-CONTAINING PROTEIN 4"/>
    <property type="match status" value="1"/>
</dbReference>
<organism evidence="6 7">
    <name type="scientific">Lipomyces tetrasporus</name>
    <dbReference type="NCBI Taxonomy" id="54092"/>
    <lineage>
        <taxon>Eukaryota</taxon>
        <taxon>Fungi</taxon>
        <taxon>Dikarya</taxon>
        <taxon>Ascomycota</taxon>
        <taxon>Saccharomycotina</taxon>
        <taxon>Lipomycetes</taxon>
        <taxon>Lipomycetales</taxon>
        <taxon>Lipomycetaceae</taxon>
        <taxon>Lipomyces</taxon>
    </lineage>
</organism>